<dbReference type="InterPro" id="IPR011032">
    <property type="entry name" value="GroES-like_sf"/>
</dbReference>
<keyword evidence="2" id="KW-0479">Metal-binding</keyword>
<dbReference type="InterPro" id="IPR050129">
    <property type="entry name" value="Zn_alcohol_dh"/>
</dbReference>
<name>A0AAU8EYJ3_9MICC</name>
<evidence type="ECO:0000313" key="6">
    <source>
        <dbReference type="EMBL" id="XCH13881.1"/>
    </source>
</evidence>
<keyword evidence="4" id="KW-0560">Oxidoreductase</keyword>
<dbReference type="GO" id="GO:0046872">
    <property type="term" value="F:metal ion binding"/>
    <property type="evidence" value="ECO:0007669"/>
    <property type="project" value="UniProtKB-KW"/>
</dbReference>
<keyword evidence="3" id="KW-0862">Zinc</keyword>
<dbReference type="InterPro" id="IPR013149">
    <property type="entry name" value="ADH-like_C"/>
</dbReference>
<keyword evidence="6" id="KW-0614">Plasmid</keyword>
<dbReference type="AlphaFoldDB" id="A0AAU8EYJ3"/>
<evidence type="ECO:0000256" key="1">
    <source>
        <dbReference type="ARBA" id="ARBA00001947"/>
    </source>
</evidence>
<geneLocation type="plasmid" evidence="6">
    <name>unnamed</name>
</geneLocation>
<dbReference type="PANTHER" id="PTHR43401:SF2">
    <property type="entry name" value="L-THREONINE 3-DEHYDROGENASE"/>
    <property type="match status" value="1"/>
</dbReference>
<comment type="cofactor">
    <cofactor evidence="1">
        <name>Zn(2+)</name>
        <dbReference type="ChEBI" id="CHEBI:29105"/>
    </cofactor>
</comment>
<evidence type="ECO:0000256" key="3">
    <source>
        <dbReference type="ARBA" id="ARBA00022833"/>
    </source>
</evidence>
<gene>
    <name evidence="6" type="ORF">ABRP34_22450</name>
</gene>
<organism evidence="6">
    <name type="scientific">Arthrobacter sp. K5</name>
    <dbReference type="NCBI Taxonomy" id="2839623"/>
    <lineage>
        <taxon>Bacteria</taxon>
        <taxon>Bacillati</taxon>
        <taxon>Actinomycetota</taxon>
        <taxon>Actinomycetes</taxon>
        <taxon>Micrococcales</taxon>
        <taxon>Micrococcaceae</taxon>
        <taxon>Arthrobacter</taxon>
    </lineage>
</organism>
<evidence type="ECO:0000256" key="4">
    <source>
        <dbReference type="ARBA" id="ARBA00023002"/>
    </source>
</evidence>
<dbReference type="EMBL" id="CP159280">
    <property type="protein sequence ID" value="XCH13881.1"/>
    <property type="molecule type" value="Genomic_DNA"/>
</dbReference>
<dbReference type="Gene3D" id="3.40.50.720">
    <property type="entry name" value="NAD(P)-binding Rossmann-like Domain"/>
    <property type="match status" value="1"/>
</dbReference>
<dbReference type="SMART" id="SM00829">
    <property type="entry name" value="PKS_ER"/>
    <property type="match status" value="1"/>
</dbReference>
<reference evidence="6" key="1">
    <citation type="submission" date="2024-06" db="EMBL/GenBank/DDBJ databases">
        <title>Biodegradation of dimethachlon by Arthrobacter sp. K5: mechanistic insights and ecological implications.</title>
        <authorList>
            <person name="Hu S."/>
            <person name="Lu P."/>
        </authorList>
    </citation>
    <scope>NUCLEOTIDE SEQUENCE</scope>
    <source>
        <strain evidence="6">K5</strain>
        <plasmid evidence="6">unnamed</plasmid>
    </source>
</reference>
<feature type="domain" description="Enoyl reductase (ER)" evidence="5">
    <location>
        <begin position="13"/>
        <end position="362"/>
    </location>
</feature>
<dbReference type="Pfam" id="PF08240">
    <property type="entry name" value="ADH_N"/>
    <property type="match status" value="1"/>
</dbReference>
<dbReference type="InterPro" id="IPR013154">
    <property type="entry name" value="ADH-like_N"/>
</dbReference>
<dbReference type="InterPro" id="IPR036291">
    <property type="entry name" value="NAD(P)-bd_dom_sf"/>
</dbReference>
<dbReference type="SUPFAM" id="SSF51735">
    <property type="entry name" value="NAD(P)-binding Rossmann-fold domains"/>
    <property type="match status" value="1"/>
</dbReference>
<dbReference type="InterPro" id="IPR020843">
    <property type="entry name" value="ER"/>
</dbReference>
<dbReference type="Gene3D" id="3.90.180.10">
    <property type="entry name" value="Medium-chain alcohol dehydrogenases, catalytic domain"/>
    <property type="match status" value="1"/>
</dbReference>
<dbReference type="CDD" id="cd08231">
    <property type="entry name" value="MDR_TM0436_like"/>
    <property type="match status" value="1"/>
</dbReference>
<dbReference type="RefSeq" id="WP_353713581.1">
    <property type="nucleotide sequence ID" value="NZ_CP159280.1"/>
</dbReference>
<sequence>MSDAAYGRVAVMTSPRELDYAEYPLPAPGPGAILMKVTRANVCGSELHIWNGKHPVKKSGGLGHEMVGTVAALGEGRPTDNAGQPLNPGDRIVATYFQTCDRCARCLGGQPNLCDNAYEFFGKQPAEAPHFHAAFGTHYYIHPRQHVYKVPDEIPDSVAASANCALSQVTFGIDQIGLQYGETLLIQGAGGLGLNAVAVAKERGATVIVIDPSGPRLEQAQRFGADHAINMADIPDLEDRIAALQQLTGGQGPDVAIELTGVPDAFAEGLRQIRRGGRYLVMGNLSPGRTVPFDPGYVTRKAMTIKHVDRYEGRYLYKSLTFLAEHQDKYPFDAMIDATFTLDGVQEALEKSLAREVTRAAILMDNTSA</sequence>
<dbReference type="Pfam" id="PF00107">
    <property type="entry name" value="ADH_zinc_N"/>
    <property type="match status" value="1"/>
</dbReference>
<dbReference type="PANTHER" id="PTHR43401">
    <property type="entry name" value="L-THREONINE 3-DEHYDROGENASE"/>
    <property type="match status" value="1"/>
</dbReference>
<evidence type="ECO:0000256" key="2">
    <source>
        <dbReference type="ARBA" id="ARBA00022723"/>
    </source>
</evidence>
<accession>A0AAU8EYJ3</accession>
<evidence type="ECO:0000259" key="5">
    <source>
        <dbReference type="SMART" id="SM00829"/>
    </source>
</evidence>
<proteinExistence type="predicted"/>
<dbReference type="SUPFAM" id="SSF50129">
    <property type="entry name" value="GroES-like"/>
    <property type="match status" value="1"/>
</dbReference>
<protein>
    <submittedName>
        <fullName evidence="6">Zinc-binding dehydrogenase</fullName>
    </submittedName>
</protein>
<dbReference type="GO" id="GO:0016491">
    <property type="term" value="F:oxidoreductase activity"/>
    <property type="evidence" value="ECO:0007669"/>
    <property type="project" value="UniProtKB-KW"/>
</dbReference>